<feature type="coiled-coil region" evidence="1">
    <location>
        <begin position="146"/>
        <end position="173"/>
    </location>
</feature>
<sequence>MKQLLTLCLLSLLSFGGYAQSKPSKKQTLDYLDKTLKMSVGYVTYKNEKGTKYRIEGASFYPAEVKYEFNFYASSTDQNYLKYEQYSNIHWEDLEEVKIERNSKTMDKELTRIYIRFATKIRYDAQGGGDAIEMDDDMHYPTSFTLYILKTKAESVKKALERLRERAKEENKDPS</sequence>
<organism evidence="3 4">
    <name type="scientific">Flavisolibacter tropicus</name>
    <dbReference type="NCBI Taxonomy" id="1492898"/>
    <lineage>
        <taxon>Bacteria</taxon>
        <taxon>Pseudomonadati</taxon>
        <taxon>Bacteroidota</taxon>
        <taxon>Chitinophagia</taxon>
        <taxon>Chitinophagales</taxon>
        <taxon>Chitinophagaceae</taxon>
        <taxon>Flavisolibacter</taxon>
    </lineage>
</organism>
<evidence type="ECO:0008006" key="5">
    <source>
        <dbReference type="Google" id="ProtNLM"/>
    </source>
</evidence>
<evidence type="ECO:0000313" key="3">
    <source>
        <dbReference type="EMBL" id="ANE52167.1"/>
    </source>
</evidence>
<dbReference type="STRING" id="1492898.SY85_18375"/>
<dbReference type="Proteomes" id="UP000077177">
    <property type="component" value="Chromosome"/>
</dbReference>
<reference evidence="3 4" key="2">
    <citation type="journal article" date="2016" name="Int. J. Syst. Evol. Microbiol.">
        <title>Flavisolibacter tropicus sp. nov., isolated from tropical soil.</title>
        <authorList>
            <person name="Lee J.J."/>
            <person name="Kang M.S."/>
            <person name="Kim G.S."/>
            <person name="Lee C.S."/>
            <person name="Lim S."/>
            <person name="Lee J."/>
            <person name="Roh S.H."/>
            <person name="Kang H."/>
            <person name="Ha J.M."/>
            <person name="Bae S."/>
            <person name="Jung H.Y."/>
            <person name="Kim M.K."/>
        </authorList>
    </citation>
    <scope>NUCLEOTIDE SEQUENCE [LARGE SCALE GENOMIC DNA]</scope>
    <source>
        <strain evidence="3 4">LCS9</strain>
    </source>
</reference>
<evidence type="ECO:0000256" key="2">
    <source>
        <dbReference type="SAM" id="SignalP"/>
    </source>
</evidence>
<keyword evidence="2" id="KW-0732">Signal</keyword>
<accession>A0A172TZK4</accession>
<name>A0A172TZK4_9BACT</name>
<dbReference type="EMBL" id="CP011390">
    <property type="protein sequence ID" value="ANE52167.1"/>
    <property type="molecule type" value="Genomic_DNA"/>
</dbReference>
<reference evidence="4" key="1">
    <citation type="submission" date="2015-01" db="EMBL/GenBank/DDBJ databases">
        <title>Flavisolibacter sp./LCS9/ whole genome sequencing.</title>
        <authorList>
            <person name="Kim M.K."/>
            <person name="Srinivasan S."/>
            <person name="Lee J.-J."/>
        </authorList>
    </citation>
    <scope>NUCLEOTIDE SEQUENCE [LARGE SCALE GENOMIC DNA]</scope>
    <source>
        <strain evidence="4">LCS9</strain>
    </source>
</reference>
<gene>
    <name evidence="3" type="ORF">SY85_18375</name>
</gene>
<feature type="chain" id="PRO_5008001454" description="DUF4468 domain-containing protein" evidence="2">
    <location>
        <begin position="20"/>
        <end position="175"/>
    </location>
</feature>
<keyword evidence="1" id="KW-0175">Coiled coil</keyword>
<dbReference type="RefSeq" id="WP_066406366.1">
    <property type="nucleotide sequence ID" value="NZ_CP011390.1"/>
</dbReference>
<protein>
    <recommendedName>
        <fullName evidence="5">DUF4468 domain-containing protein</fullName>
    </recommendedName>
</protein>
<evidence type="ECO:0000256" key="1">
    <source>
        <dbReference type="SAM" id="Coils"/>
    </source>
</evidence>
<feature type="signal peptide" evidence="2">
    <location>
        <begin position="1"/>
        <end position="19"/>
    </location>
</feature>
<evidence type="ECO:0000313" key="4">
    <source>
        <dbReference type="Proteomes" id="UP000077177"/>
    </source>
</evidence>
<keyword evidence="4" id="KW-1185">Reference proteome</keyword>
<proteinExistence type="predicted"/>
<dbReference type="KEGG" id="fla:SY85_18375"/>
<dbReference type="AlphaFoldDB" id="A0A172TZK4"/>